<keyword evidence="9" id="KW-1185">Reference proteome</keyword>
<organism evidence="8 9">
    <name type="scientific">Tilletia controversa</name>
    <name type="common">dwarf bunt fungus</name>
    <dbReference type="NCBI Taxonomy" id="13291"/>
    <lineage>
        <taxon>Eukaryota</taxon>
        <taxon>Fungi</taxon>
        <taxon>Dikarya</taxon>
        <taxon>Basidiomycota</taxon>
        <taxon>Ustilaginomycotina</taxon>
        <taxon>Exobasidiomycetes</taxon>
        <taxon>Tilletiales</taxon>
        <taxon>Tilletiaceae</taxon>
        <taxon>Tilletia</taxon>
    </lineage>
</organism>
<reference evidence="8" key="2">
    <citation type="journal article" date="2019" name="IMA Fungus">
        <title>Genome sequencing and comparison of five Tilletia species to identify candidate genes for the detection of regulated species infecting wheat.</title>
        <authorList>
            <person name="Nguyen H.D.T."/>
            <person name="Sultana T."/>
            <person name="Kesanakurti P."/>
            <person name="Hambleton S."/>
        </authorList>
    </citation>
    <scope>NUCLEOTIDE SEQUENCE</scope>
    <source>
        <strain evidence="8">DAOMC 236426</strain>
    </source>
</reference>
<dbReference type="PANTHER" id="PTHR12830">
    <property type="entry name" value="ANAPHASE-PROMOTING COMPLEX SUBUNIT 5"/>
    <property type="match status" value="1"/>
</dbReference>
<evidence type="ECO:0000313" key="9">
    <source>
        <dbReference type="Proteomes" id="UP000077684"/>
    </source>
</evidence>
<keyword evidence="3" id="KW-0132">Cell division</keyword>
<feature type="domain" description="Anaphase-promoting complex subunit 5" evidence="7">
    <location>
        <begin position="212"/>
        <end position="293"/>
    </location>
</feature>
<evidence type="ECO:0000313" key="8">
    <source>
        <dbReference type="EMBL" id="KAE8253701.1"/>
    </source>
</evidence>
<dbReference type="GO" id="GO:0005680">
    <property type="term" value="C:anaphase-promoting complex"/>
    <property type="evidence" value="ECO:0007669"/>
    <property type="project" value="InterPro"/>
</dbReference>
<evidence type="ECO:0000256" key="3">
    <source>
        <dbReference type="ARBA" id="ARBA00022618"/>
    </source>
</evidence>
<dbReference type="Proteomes" id="UP000077684">
    <property type="component" value="Unassembled WGS sequence"/>
</dbReference>
<keyword evidence="5" id="KW-0833">Ubl conjugation pathway</keyword>
<comment type="caution">
    <text evidence="8">The sequence shown here is derived from an EMBL/GenBank/DDBJ whole genome shotgun (WGS) entry which is preliminary data.</text>
</comment>
<keyword evidence="6" id="KW-0131">Cell cycle</keyword>
<dbReference type="EMBL" id="LWDE02000078">
    <property type="protein sequence ID" value="KAE8253701.1"/>
    <property type="molecule type" value="Genomic_DNA"/>
</dbReference>
<dbReference type="GO" id="GO:0031145">
    <property type="term" value="P:anaphase-promoting complex-dependent catabolic process"/>
    <property type="evidence" value="ECO:0007669"/>
    <property type="project" value="TreeGrafter"/>
</dbReference>
<dbReference type="AlphaFoldDB" id="A0A8X7MYR5"/>
<dbReference type="GO" id="GO:0045842">
    <property type="term" value="P:positive regulation of mitotic metaphase/anaphase transition"/>
    <property type="evidence" value="ECO:0007669"/>
    <property type="project" value="TreeGrafter"/>
</dbReference>
<dbReference type="Pfam" id="PF12862">
    <property type="entry name" value="ANAPC5"/>
    <property type="match status" value="1"/>
</dbReference>
<dbReference type="PANTHER" id="PTHR12830:SF9">
    <property type="entry name" value="ANAPHASE-PROMOTING COMPLEX SUBUNIT 5"/>
    <property type="match status" value="1"/>
</dbReference>
<gene>
    <name evidence="8" type="ORF">A4X06_0g1261</name>
</gene>
<evidence type="ECO:0000256" key="6">
    <source>
        <dbReference type="ARBA" id="ARBA00023306"/>
    </source>
</evidence>
<evidence type="ECO:0000259" key="7">
    <source>
        <dbReference type="Pfam" id="PF12862"/>
    </source>
</evidence>
<reference evidence="8" key="1">
    <citation type="submission" date="2016-04" db="EMBL/GenBank/DDBJ databases">
        <authorList>
            <person name="Nguyen H.D."/>
            <person name="Samba Siva P."/>
            <person name="Cullis J."/>
            <person name="Levesque C.A."/>
            <person name="Hambleton S."/>
        </authorList>
    </citation>
    <scope>NUCLEOTIDE SEQUENCE</scope>
    <source>
        <strain evidence="8">DAOMC 236426</strain>
    </source>
</reference>
<dbReference type="InterPro" id="IPR026000">
    <property type="entry name" value="Apc5_dom"/>
</dbReference>
<evidence type="ECO:0000256" key="1">
    <source>
        <dbReference type="ARBA" id="ARBA00007450"/>
    </source>
</evidence>
<evidence type="ECO:0000256" key="2">
    <source>
        <dbReference type="ARBA" id="ARBA00016066"/>
    </source>
</evidence>
<comment type="similarity">
    <text evidence="1">Belongs to the APC5 family.</text>
</comment>
<proteinExistence type="inferred from homology"/>
<dbReference type="InterPro" id="IPR037679">
    <property type="entry name" value="Apc5"/>
</dbReference>
<dbReference type="GO" id="GO:0051301">
    <property type="term" value="P:cell division"/>
    <property type="evidence" value="ECO:0007669"/>
    <property type="project" value="UniProtKB-KW"/>
</dbReference>
<name>A0A8X7MYR5_9BASI</name>
<dbReference type="GO" id="GO:0070979">
    <property type="term" value="P:protein K11-linked ubiquitination"/>
    <property type="evidence" value="ECO:0007669"/>
    <property type="project" value="TreeGrafter"/>
</dbReference>
<evidence type="ECO:0000256" key="4">
    <source>
        <dbReference type="ARBA" id="ARBA00022776"/>
    </source>
</evidence>
<keyword evidence="4" id="KW-0498">Mitosis</keyword>
<protein>
    <recommendedName>
        <fullName evidence="2">Anaphase-promoting complex subunit 5</fullName>
    </recommendedName>
</protein>
<sequence length="580" mass="64569">MAMPARPGAITGPSIATCALICYYCTHVSPQAAAGSAPQISPLLVHIVRLILGVDPPSPSLSHFRECLEGALETVPPALKAAFFTFFDEWWAALKPTETCLRHIFKGELADCFQPSDETDEVSINMSKVRYVDRRSTFGIFLRRVRLTFDKSDMHQQTIWARSLCDWRDVGEDVDGRPESSGLVAVPYPLGHVNGQGSNAPSTLTRMQAFDRYQSALHRGDYSAAKEHMFTFFDHTARGATREMHQHALLNLAALHLEMDSPAAAEPALHEAILLARTSRDWECVSACESLLKRVQAALMDEQGHEVEESLTEAPSSAVFSTSTERDKQFAALFAQTSKAARRGEYEAGLTQLLSSPLLSTLSMREHTTWQAQIWRVLWLRARRRAESGAMQRLRALCRDVTAEDWVYAWEGPSSAPGKKGKRREISRYVVLQTADRLLHEYGQRAEARPLLDGVMPELLEDDDLEVRGIVQMMYAQSILTEDPSHERIREACTWIQQALEDFRATQCLHRQGSALYYLARWHDVLGDVSQRDAFAGQLIEVEAASASDLGPSGDIEHLLDEIIEVVSLVGANVAVGIPA</sequence>
<accession>A0A8X7MYR5</accession>
<evidence type="ECO:0000256" key="5">
    <source>
        <dbReference type="ARBA" id="ARBA00022786"/>
    </source>
</evidence>